<evidence type="ECO:0000256" key="5">
    <source>
        <dbReference type="ARBA" id="ARBA00022684"/>
    </source>
</evidence>
<evidence type="ECO:0000256" key="8">
    <source>
        <dbReference type="ARBA" id="ARBA00030585"/>
    </source>
</evidence>
<name>A0A2G8KRY6_STIJA</name>
<evidence type="ECO:0000256" key="10">
    <source>
        <dbReference type="RuleBase" id="RU367135"/>
    </source>
</evidence>
<accession>A0A2G8KRY6</accession>
<dbReference type="AlphaFoldDB" id="A0A2G8KRY6"/>
<dbReference type="Gene3D" id="1.10.8.960">
    <property type="match status" value="1"/>
</dbReference>
<evidence type="ECO:0000256" key="1">
    <source>
        <dbReference type="ARBA" id="ARBA00005006"/>
    </source>
</evidence>
<dbReference type="SMR" id="A0A2G8KRY6"/>
<evidence type="ECO:0000256" key="6">
    <source>
        <dbReference type="ARBA" id="ARBA00022741"/>
    </source>
</evidence>
<evidence type="ECO:0000256" key="9">
    <source>
        <dbReference type="ARBA" id="ARBA00032122"/>
    </source>
</evidence>
<dbReference type="Gene3D" id="3.30.590.50">
    <property type="match status" value="2"/>
</dbReference>
<comment type="caution">
    <text evidence="11">The sequence shown here is derived from an EMBL/GenBank/DDBJ whole genome shotgun (WGS) entry which is preliminary data.</text>
</comment>
<evidence type="ECO:0000256" key="2">
    <source>
        <dbReference type="ARBA" id="ARBA00008100"/>
    </source>
</evidence>
<proteinExistence type="inferred from homology"/>
<dbReference type="SUPFAM" id="SSF55931">
    <property type="entry name" value="Glutamine synthetase/guanido kinase"/>
    <property type="match status" value="1"/>
</dbReference>
<dbReference type="STRING" id="307972.A0A2G8KRY6"/>
<sequence length="613" mass="69762">MVVPQEGTLLSWEDTQKYADHVRKQGVKQFIRIYHKVKDRSCETFKWGDETEHMLISLDHSERKAFLLLNSMDGIPLVQKSASKDPRFCGEYGSFWVTELPAHLIESTPGKPFELDGTSLTAVEANMKLRRKQINSVLRSHHGRLDACLTLSSFPRNGCKGARIPRKHVNSPTSALQDLIIATEELICPFPRYGAVIRNPEKRRGTEVAINVPVFKDENTDLSQVSEHEAAKPGHVVLEVAVLGIGVAALQVTVQGSDLKEAKYIHDQFVPLSPIMMPVSAAAPIRQGFLTEWDCRWGTLSPAADCRTQEEMGLKPLENQHFRIPKSRMGTANGYLSSVNAKLNDSYFPFDEELYQQFVNEGMDILFARHMARQFIRDPLYILRERLHQNEDESDHFENIAGTNWQCVRFKVPPENSDIGWRAEFRTMDTQLTDFENAAYVVFMVLLSKTIVNLKLDFTMPISRVDENMEIAKLRNAVREGEFYFRKDPYLNKERSDETVICKMNINTIINGGATPEGADFIGLIPLINRYIDSMKDIDKEQRSTLNDYLKLISDRAAGRVKTTAQWIRDFVDQHPGYKHDSVISEDITYDLIKLCSDISNGTKEALHIKCST</sequence>
<dbReference type="EMBL" id="MRZV01000405">
    <property type="protein sequence ID" value="PIK50773.1"/>
    <property type="molecule type" value="Genomic_DNA"/>
</dbReference>
<evidence type="ECO:0000256" key="3">
    <source>
        <dbReference type="ARBA" id="ARBA00012220"/>
    </source>
</evidence>
<dbReference type="InterPro" id="IPR004308">
    <property type="entry name" value="GCS"/>
</dbReference>
<dbReference type="Proteomes" id="UP000230750">
    <property type="component" value="Unassembled WGS sequence"/>
</dbReference>
<keyword evidence="4 10" id="KW-0436">Ligase</keyword>
<comment type="catalytic activity">
    <reaction evidence="10">
        <text>L-cysteine + L-glutamate + ATP = gamma-L-glutamyl-L-cysteine + ADP + phosphate + H(+)</text>
        <dbReference type="Rhea" id="RHEA:13285"/>
        <dbReference type="ChEBI" id="CHEBI:15378"/>
        <dbReference type="ChEBI" id="CHEBI:29985"/>
        <dbReference type="ChEBI" id="CHEBI:30616"/>
        <dbReference type="ChEBI" id="CHEBI:35235"/>
        <dbReference type="ChEBI" id="CHEBI:43474"/>
        <dbReference type="ChEBI" id="CHEBI:58173"/>
        <dbReference type="ChEBI" id="CHEBI:456216"/>
        <dbReference type="EC" id="6.3.2.2"/>
    </reaction>
</comment>
<dbReference type="InterPro" id="IPR014746">
    <property type="entry name" value="Gln_synth/guanido_kin_cat_dom"/>
</dbReference>
<dbReference type="GO" id="GO:0006750">
    <property type="term" value="P:glutathione biosynthetic process"/>
    <property type="evidence" value="ECO:0007669"/>
    <property type="project" value="UniProtKB-UniRule"/>
</dbReference>
<dbReference type="GO" id="GO:0005524">
    <property type="term" value="F:ATP binding"/>
    <property type="evidence" value="ECO:0007669"/>
    <property type="project" value="UniProtKB-UniRule"/>
</dbReference>
<evidence type="ECO:0000313" key="12">
    <source>
        <dbReference type="Proteomes" id="UP000230750"/>
    </source>
</evidence>
<dbReference type="EC" id="6.3.2.2" evidence="3 10"/>
<evidence type="ECO:0000313" key="11">
    <source>
        <dbReference type="EMBL" id="PIK50773.1"/>
    </source>
</evidence>
<keyword evidence="5 10" id="KW-0317">Glutathione biosynthesis</keyword>
<comment type="pathway">
    <text evidence="1 10">Sulfur metabolism; glutathione biosynthesis; glutathione from L-cysteine and L-glutamate: step 1/2.</text>
</comment>
<dbReference type="OrthoDB" id="7939818at2759"/>
<reference evidence="11 12" key="1">
    <citation type="journal article" date="2017" name="PLoS Biol.">
        <title>The sea cucumber genome provides insights into morphological evolution and visceral regeneration.</title>
        <authorList>
            <person name="Zhang X."/>
            <person name="Sun L."/>
            <person name="Yuan J."/>
            <person name="Sun Y."/>
            <person name="Gao Y."/>
            <person name="Zhang L."/>
            <person name="Li S."/>
            <person name="Dai H."/>
            <person name="Hamel J.F."/>
            <person name="Liu C."/>
            <person name="Yu Y."/>
            <person name="Liu S."/>
            <person name="Lin W."/>
            <person name="Guo K."/>
            <person name="Jin S."/>
            <person name="Xu P."/>
            <person name="Storey K.B."/>
            <person name="Huan P."/>
            <person name="Zhang T."/>
            <person name="Zhou Y."/>
            <person name="Zhang J."/>
            <person name="Lin C."/>
            <person name="Li X."/>
            <person name="Xing L."/>
            <person name="Huo D."/>
            <person name="Sun M."/>
            <person name="Wang L."/>
            <person name="Mercier A."/>
            <person name="Li F."/>
            <person name="Yang H."/>
            <person name="Xiang J."/>
        </authorList>
    </citation>
    <scope>NUCLEOTIDE SEQUENCE [LARGE SCALE GENOMIC DNA]</scope>
    <source>
        <strain evidence="11">Shaxun</strain>
        <tissue evidence="11">Muscle</tissue>
    </source>
</reference>
<dbReference type="Pfam" id="PF03074">
    <property type="entry name" value="GCS"/>
    <property type="match status" value="1"/>
</dbReference>
<organism evidence="11 12">
    <name type="scientific">Stichopus japonicus</name>
    <name type="common">Sea cucumber</name>
    <dbReference type="NCBI Taxonomy" id="307972"/>
    <lineage>
        <taxon>Eukaryota</taxon>
        <taxon>Metazoa</taxon>
        <taxon>Echinodermata</taxon>
        <taxon>Eleutherozoa</taxon>
        <taxon>Echinozoa</taxon>
        <taxon>Holothuroidea</taxon>
        <taxon>Aspidochirotacea</taxon>
        <taxon>Aspidochirotida</taxon>
        <taxon>Stichopodidae</taxon>
        <taxon>Apostichopus</taxon>
    </lineage>
</organism>
<dbReference type="UniPathway" id="UPA00142">
    <property type="reaction ID" value="UER00209"/>
</dbReference>
<protein>
    <recommendedName>
        <fullName evidence="3 10">Glutamate--cysteine ligase</fullName>
        <ecNumber evidence="3 10">6.3.2.2</ecNumber>
    </recommendedName>
    <alternativeName>
        <fullName evidence="9 10">Gamma-ECS</fullName>
    </alternativeName>
    <alternativeName>
        <fullName evidence="8 10">Gamma-glutamylcysteine synthetase</fullName>
    </alternativeName>
</protein>
<evidence type="ECO:0000256" key="7">
    <source>
        <dbReference type="ARBA" id="ARBA00022840"/>
    </source>
</evidence>
<keyword evidence="12" id="KW-1185">Reference proteome</keyword>
<gene>
    <name evidence="11" type="ORF">BSL78_12359</name>
</gene>
<dbReference type="PANTHER" id="PTHR11164">
    <property type="entry name" value="GLUTAMATE CYSTEINE LIGASE"/>
    <property type="match status" value="1"/>
</dbReference>
<dbReference type="GO" id="GO:0004357">
    <property type="term" value="F:glutamate-cysteine ligase activity"/>
    <property type="evidence" value="ECO:0007669"/>
    <property type="project" value="UniProtKB-UniRule"/>
</dbReference>
<dbReference type="PANTHER" id="PTHR11164:SF0">
    <property type="entry name" value="GLUTAMATE--CYSTEINE LIGASE CATALYTIC SUBUNIT"/>
    <property type="match status" value="1"/>
</dbReference>
<evidence type="ECO:0000256" key="4">
    <source>
        <dbReference type="ARBA" id="ARBA00022598"/>
    </source>
</evidence>
<dbReference type="GO" id="GO:0017109">
    <property type="term" value="C:glutamate-cysteine ligase complex"/>
    <property type="evidence" value="ECO:0007669"/>
    <property type="project" value="TreeGrafter"/>
</dbReference>
<comment type="similarity">
    <text evidence="2 10">Belongs to the glutamate--cysteine ligase type 3 family.</text>
</comment>
<keyword evidence="6 10" id="KW-0547">Nucleotide-binding</keyword>
<keyword evidence="7 10" id="KW-0067">ATP-binding</keyword>